<accession>A0A899FZV1</accession>
<dbReference type="InterPro" id="IPR011989">
    <property type="entry name" value="ARM-like"/>
</dbReference>
<evidence type="ECO:0000259" key="8">
    <source>
        <dbReference type="Pfam" id="PF16134"/>
    </source>
</evidence>
<dbReference type="GO" id="GO:0000445">
    <property type="term" value="C:THO complex part of transcription export complex"/>
    <property type="evidence" value="ECO:0007669"/>
    <property type="project" value="TreeGrafter"/>
</dbReference>
<dbReference type="GO" id="GO:0003729">
    <property type="term" value="F:mRNA binding"/>
    <property type="evidence" value="ECO:0007669"/>
    <property type="project" value="TreeGrafter"/>
</dbReference>
<evidence type="ECO:0000313" key="9">
    <source>
        <dbReference type="EMBL" id="QSL65855.1"/>
    </source>
</evidence>
<organism evidence="9 10">
    <name type="scientific">Pneumocystis wakefieldiae</name>
    <dbReference type="NCBI Taxonomy" id="38082"/>
    <lineage>
        <taxon>Eukaryota</taxon>
        <taxon>Fungi</taxon>
        <taxon>Dikarya</taxon>
        <taxon>Ascomycota</taxon>
        <taxon>Taphrinomycotina</taxon>
        <taxon>Pneumocystomycetes</taxon>
        <taxon>Pneumocystaceae</taxon>
        <taxon>Pneumocystis</taxon>
    </lineage>
</organism>
<sequence length="2433" mass="281140">MNHLHFEAKRLRDLLYDIEINSESFKLLPSAFEEFALSISDSTRNSCLSFLPELIRALYLPIDPLPNIRAIEKLISTLSWKDICELDLVPHILTGIACGNEDIELFCLRALSKLTKGITLNAIDENIISCIISCISSKHCSCVNKVIEIICDLNLSSDMFRERLLSSFLALSLTQFFSSKDSSSSSMIISRFLTLILKLSSQSFEMFKFLASSSLIDNMMNLCDSNDLLMKLCKLDFLSSLLTLNYTLEWLENHGYFKEAISPFLISQFENIDVDTELLIIQSCKFIESMKYISFNDFKRIDSSNNFISRLVENLSFRSLSSSLYKANLFTISGMFCFSDDFSEYIYFKLNDMSNLTKTDNGLCALELIFSSPSDKYTQLFFEKKLSSKALFDIMMSARSPFESTRHSALLILKAIVKHPWGILKCVELTPLMEFILSRTIEEYFDRMVKYDIVKIMEKTGRHLLGPWEEEVLRYVMKGVFGTSVKIAEVAIDNNCLQELEHIIFDVFYSFIVKHDISEKNVSAILLDIKKLNISFNMEDICLDNIWLFQNDGHCSDISPDSILSSLTVLLKELLAVGLVSLEIARERLESNLLVMVSAILSHVNFTKKVIRINTSLLYKQTKFNLIREENEGYSKLIVEVSSFLESDILNKDKDMISLRIKQILNNITSLIGFFDLDSNKVLDILLTIASQNLVYHWKIFIELFSISSWWGFAEPYFNLKDTTSFEKREKLGGILKKGIQTLFDNIHCYSGSKVASQLLGFKLKNYNSENMPEDSDSLFMLIALLVKYELVDIGHILSYLSSSDNVIRTEWKNFNSNLEEKAYRVRGNALSMAGALTDDSISKDKGDKENSSKIESSDSYSSTSQNFCNQKVLFLKALLSVGALPHAVYMFSEFPFLSGPYPELADLFHKIIHHMISDIYNKISPLSGLSKNLRQSLFQEKKRPLDIRFRDSSVFTQFPRVKLTLDPLPVYITNDILKKFFYEDDAMSFIPVCQTYDDFHKIVIPLLRFSGLRIYRDIKLLCKICRIGKAQIKEECSSQKVKELWKHILRGFLLPALSMIQVNPGVVNEIYDLIKFYSYSERYAFYGEWNNVIYKIYPELKVKVVEVEKETKGILRRISKTNVRQFGRVLAKVSHSNPCIVFSVALNQIESYDNLVDVVVDAARYITIFGYDVLTFILLISLSNENKKRIKDDGISIAHWLQGLASFCGRLFKRYSNMDPITVIYYIVNQLKISNTFDLIVLKELIAQMGGILPPTNLSESQLQSLAGGEFLKQIAMSLIYDSKIISSKSSSRLLRALVESNLAGPLLILIAQQRLICIYRLKDSNAPLKLLANLLDECQNVLVQYVEFLITNLDFSNFSKLVPTIPDMCLKYGIEPVVAFYIARTKINEEIKRYYANEDFKKNKEKLIEKKENYEKEKYSDIENSTDPLPNQIVANNDTNISNISEDLEEGEEVENNTKVLLQSRNDENLNISNKSLSNSVLVSLVESITEILPKTTWCYISPWFYVTFWQLQLYDIYVPINQYEIEMNKMKAVIHNIDQDRSDVNGSLKKKKEKDLIVQKIEKCQAELSFQMSSYENTRKRMFLEKDIWFPFASVSIESNGSGSLGPHRRIEVSNHLIQYCFLPRCLFSPNDSIYCAKFIRLIHSFGTPNFSTLTLYDRLFGDYLPSLLFICTQQEAENFGRFLEEILTDLSIWYKDEVVYNKEAKGIKNLPGFQKRWSFSFRDKPQEHINDQDMLQYEEFKRLMYKWHRKLNQVFKICLDSQEYMHVRNAIIVLEKISEYFPVVAWMGRALKDKVSFIIEQEKREDLKVRALGYRAKLIKGESKWVSINQFQKMDNFSGQNNLLNDSWTQVSASSTSLTAPPESNYLINSDSFSKHNQNSKKNVDNNFKDLDSKNSVLFDKSSDKSKQNDRLYQDKDLITNLKSNNEIKGDSVINSSANKVRIESTIEPGYVNNGSLKRDDFDTKISNIPQFNRDEQINKNISIDKTENVEVHQVDDKMLFSYNVSAQSKSLNSSLKIHEILNNDDSKFNSELTSYKIQDSSVKNSFEMKKIKAMDPVEWLHSDDKNSEYKDTRNNPTQDFQKHCILEKDLSSVTEASLKKSEKTDIEEKLSLSSENLIQRIVNDAESANLSMARTEHATRTYRKVPTESVDPAIYQNKMKASQDKIDSSNVHLGRRQAMITSELKEHSQSNNSLFSKFKDIPKGPSSSRDKYSDNKTFSSREILHDETSDPFNRKISPIKSSEIGKSRDVFEQRKSYDYEPSSMRRSRMRFDMEKPFIKHNVDESFRTYSSGLESDSRRESFLKESLKETNLKSNREDRRIVTVINKDVYNREKDYSHEVGNSGHNREKIRDNDNFNERNRFFTNKDVNFIERNIGKARSLRESKDSFEYREYARESAMFRKHSRVSSVRQIGNRELNDTFKRRRTES</sequence>
<dbReference type="InterPro" id="IPR021418">
    <property type="entry name" value="THO_THOC2_C"/>
</dbReference>
<feature type="compositionally biased region" description="Basic and acidic residues" evidence="5">
    <location>
        <begin position="841"/>
        <end position="857"/>
    </location>
</feature>
<feature type="region of interest" description="Disordered" evidence="5">
    <location>
        <begin position="841"/>
        <end position="865"/>
    </location>
</feature>
<evidence type="ECO:0000256" key="4">
    <source>
        <dbReference type="ARBA" id="ARBA00023242"/>
    </source>
</evidence>
<dbReference type="InterPro" id="IPR021726">
    <property type="entry name" value="THO_THOC2_N"/>
</dbReference>
<comment type="subcellular location">
    <subcellularLocation>
        <location evidence="1">Nucleus</location>
    </subcellularLocation>
</comment>
<dbReference type="OrthoDB" id="29024at2759"/>
<proteinExistence type="inferred from homology"/>
<dbReference type="Pfam" id="PF11262">
    <property type="entry name" value="Tho2"/>
    <property type="match status" value="1"/>
</dbReference>
<dbReference type="InterPro" id="IPR019538">
    <property type="entry name" value="PSMD5"/>
</dbReference>
<dbReference type="InterPro" id="IPR040007">
    <property type="entry name" value="Tho2"/>
</dbReference>
<dbReference type="Pfam" id="PF16134">
    <property type="entry name" value="THOC2_N"/>
    <property type="match status" value="1"/>
</dbReference>
<dbReference type="SUPFAM" id="SSF48371">
    <property type="entry name" value="ARM repeat"/>
    <property type="match status" value="1"/>
</dbReference>
<dbReference type="GO" id="GO:0043248">
    <property type="term" value="P:proteasome assembly"/>
    <property type="evidence" value="ECO:0007669"/>
    <property type="project" value="InterPro"/>
</dbReference>
<dbReference type="GO" id="GO:0006406">
    <property type="term" value="P:mRNA export from nucleus"/>
    <property type="evidence" value="ECO:0007669"/>
    <property type="project" value="InterPro"/>
</dbReference>
<name>A0A899FZV1_9ASCO</name>
<dbReference type="Pfam" id="PF10508">
    <property type="entry name" value="Proteasom_PSMB"/>
    <property type="match status" value="1"/>
</dbReference>
<gene>
    <name evidence="9" type="ORF">MERGE_000134</name>
</gene>
<dbReference type="GO" id="GO:0006397">
    <property type="term" value="P:mRNA processing"/>
    <property type="evidence" value="ECO:0007669"/>
    <property type="project" value="InterPro"/>
</dbReference>
<keyword evidence="10" id="KW-1185">Reference proteome</keyword>
<evidence type="ECO:0000256" key="2">
    <source>
        <dbReference type="ARBA" id="ARBA00007857"/>
    </source>
</evidence>
<protein>
    <recommendedName>
        <fullName evidence="3">THO complex subunit 2</fullName>
    </recommendedName>
</protein>
<feature type="domain" description="THO complex subunitTHOC2 N-terminal" evidence="7">
    <location>
        <begin position="1131"/>
        <end position="1206"/>
    </location>
</feature>
<feature type="domain" description="THO complex subunitTHOC2 C-terminal" evidence="6">
    <location>
        <begin position="1500"/>
        <end position="1822"/>
    </location>
</feature>
<feature type="region of interest" description="Disordered" evidence="5">
    <location>
        <begin position="2408"/>
        <end position="2433"/>
    </location>
</feature>
<feature type="compositionally biased region" description="Polar residues" evidence="5">
    <location>
        <begin position="1873"/>
        <end position="1885"/>
    </location>
</feature>
<dbReference type="PANTHER" id="PTHR21597">
    <property type="entry name" value="THO2 PROTEIN"/>
    <property type="match status" value="1"/>
</dbReference>
<evidence type="ECO:0000259" key="6">
    <source>
        <dbReference type="Pfam" id="PF11262"/>
    </source>
</evidence>
<comment type="similarity">
    <text evidence="2">Belongs to the THOC2 family.</text>
</comment>
<dbReference type="InterPro" id="IPR016024">
    <property type="entry name" value="ARM-type_fold"/>
</dbReference>
<dbReference type="Proteomes" id="UP000663699">
    <property type="component" value="Chromosome 8"/>
</dbReference>
<feature type="compositionally biased region" description="Basic and acidic residues" evidence="5">
    <location>
        <begin position="2202"/>
        <end position="2219"/>
    </location>
</feature>
<dbReference type="Gene3D" id="1.25.10.10">
    <property type="entry name" value="Leucine-rich Repeat Variant"/>
    <property type="match status" value="1"/>
</dbReference>
<feature type="domain" description="THO complex subunit 2 N-terminal" evidence="8">
    <location>
        <begin position="498"/>
        <end position="1129"/>
    </location>
</feature>
<evidence type="ECO:0000256" key="3">
    <source>
        <dbReference type="ARBA" id="ARBA00019596"/>
    </source>
</evidence>
<reference evidence="9" key="1">
    <citation type="submission" date="2020-06" db="EMBL/GenBank/DDBJ databases">
        <title>Genomes of multiple members of Pneumocystis genus reveal paths to human pathogen Pneumocystis jirovecii.</title>
        <authorList>
            <person name="Cisse O.H."/>
            <person name="Ma L."/>
            <person name="Dekker J."/>
            <person name="Khil P."/>
            <person name="Jo J."/>
            <person name="Brenchley J."/>
            <person name="Blair R."/>
            <person name="Pahar B."/>
            <person name="Chabe M."/>
            <person name="Van Rompay K.A."/>
            <person name="Keesler R."/>
            <person name="Sukura A."/>
            <person name="Hirsch V."/>
            <person name="Kutty G."/>
            <person name="Liu Y."/>
            <person name="Peng L."/>
            <person name="Chen J."/>
            <person name="Song J."/>
            <person name="Weissenbacher-Lang C."/>
            <person name="Xu J."/>
            <person name="Upham N.S."/>
            <person name="Stajich J.E."/>
            <person name="Cuomo C.A."/>
            <person name="Cushion M.T."/>
            <person name="Kovacs J.A."/>
        </authorList>
    </citation>
    <scope>NUCLEOTIDE SEQUENCE</scope>
    <source>
        <strain evidence="9">2A</strain>
    </source>
</reference>
<evidence type="ECO:0000313" key="10">
    <source>
        <dbReference type="Proteomes" id="UP000663699"/>
    </source>
</evidence>
<feature type="region of interest" description="Disordered" evidence="5">
    <location>
        <begin position="2189"/>
        <end position="2221"/>
    </location>
</feature>
<dbReference type="Pfam" id="PF11732">
    <property type="entry name" value="Thoc2"/>
    <property type="match status" value="1"/>
</dbReference>
<feature type="region of interest" description="Disordered" evidence="5">
    <location>
        <begin position="1873"/>
        <end position="1892"/>
    </location>
</feature>
<keyword evidence="4" id="KW-0539">Nucleus</keyword>
<evidence type="ECO:0000256" key="1">
    <source>
        <dbReference type="ARBA" id="ARBA00004123"/>
    </source>
</evidence>
<evidence type="ECO:0000256" key="5">
    <source>
        <dbReference type="SAM" id="MobiDB-lite"/>
    </source>
</evidence>
<dbReference type="InterPro" id="IPR032302">
    <property type="entry name" value="THOC2_N"/>
</dbReference>
<evidence type="ECO:0000259" key="7">
    <source>
        <dbReference type="Pfam" id="PF11732"/>
    </source>
</evidence>
<dbReference type="PANTHER" id="PTHR21597:SF0">
    <property type="entry name" value="THO COMPLEX SUBUNIT 2"/>
    <property type="match status" value="1"/>
</dbReference>
<dbReference type="EMBL" id="CP054539">
    <property type="protein sequence ID" value="QSL65855.1"/>
    <property type="molecule type" value="Genomic_DNA"/>
</dbReference>
<feature type="compositionally biased region" description="Basic and acidic residues" evidence="5">
    <location>
        <begin position="2421"/>
        <end position="2433"/>
    </location>
</feature>